<comment type="caution">
    <text evidence="3">Lacks conserved residue(s) required for the propagation of feature annotation.</text>
</comment>
<dbReference type="SUPFAM" id="SSF52972">
    <property type="entry name" value="ITPase-like"/>
    <property type="match status" value="1"/>
</dbReference>
<gene>
    <name evidence="4" type="primary">maf</name>
    <name evidence="4" type="ORF">Aargi30884_27460</name>
</gene>
<sequence length="170" mass="19132">MEDIGFPFTIACAEIEEVLQKDIPVEKAIEQIALSKAQNVFLRNPEAIVLGCDTVVCYGKEVLGKPKDKDDAYRMLKMLSGKTHRVISAVALLQKGHCDVFHDVSEVTFYDLDDDLISYYLSLDEPYDKAGSYGIQGKGKLLVKELRGDYFSVMGLPVAKVYRLLKKYEK</sequence>
<dbReference type="GO" id="GO:0047429">
    <property type="term" value="F:nucleoside triphosphate diphosphatase activity"/>
    <property type="evidence" value="ECO:0007669"/>
    <property type="project" value="UniProtKB-EC"/>
</dbReference>
<dbReference type="HAMAP" id="MF_00528">
    <property type="entry name" value="Maf"/>
    <property type="match status" value="1"/>
</dbReference>
<protein>
    <recommendedName>
        <fullName evidence="3">Nucleoside triphosphate pyrophosphatase</fullName>
        <ecNumber evidence="3">3.6.1.9</ecNumber>
    </recommendedName>
    <alternativeName>
        <fullName evidence="3">Nucleotide pyrophosphatase</fullName>
        <shortName evidence="3">Nucleotide PPase</shortName>
    </alternativeName>
</protein>
<dbReference type="GO" id="GO:0005737">
    <property type="term" value="C:cytoplasm"/>
    <property type="evidence" value="ECO:0007669"/>
    <property type="project" value="UniProtKB-SubCell"/>
</dbReference>
<evidence type="ECO:0000256" key="1">
    <source>
        <dbReference type="ARBA" id="ARBA00001968"/>
    </source>
</evidence>
<comment type="subcellular location">
    <subcellularLocation>
        <location evidence="3">Cytoplasm</location>
    </subcellularLocation>
</comment>
<comment type="cofactor">
    <cofactor evidence="1 3">
        <name>a divalent metal cation</name>
        <dbReference type="ChEBI" id="CHEBI:60240"/>
    </cofactor>
</comment>
<dbReference type="GO" id="GO:0009117">
    <property type="term" value="P:nucleotide metabolic process"/>
    <property type="evidence" value="ECO:0007669"/>
    <property type="project" value="UniProtKB-KW"/>
</dbReference>
<dbReference type="PIRSF" id="PIRSF006305">
    <property type="entry name" value="Maf"/>
    <property type="match status" value="1"/>
</dbReference>
<accession>A0A6N4TM65</accession>
<proteinExistence type="inferred from homology"/>
<dbReference type="PANTHER" id="PTHR43213">
    <property type="entry name" value="BIFUNCTIONAL DTTP/UTP PYROPHOSPHATASE/METHYLTRANSFERASE PROTEIN-RELATED"/>
    <property type="match status" value="1"/>
</dbReference>
<comment type="function">
    <text evidence="3">Nucleoside triphosphate pyrophosphatase. May have a dual role in cell division arrest and in preventing the incorporation of modified nucleotides into cellular nucleic acids.</text>
</comment>
<dbReference type="Gene3D" id="3.90.950.10">
    <property type="match status" value="1"/>
</dbReference>
<keyword evidence="3" id="KW-0546">Nucleotide metabolism</keyword>
<comment type="similarity">
    <text evidence="3">Belongs to the Maf family.</text>
</comment>
<keyword evidence="5" id="KW-1185">Reference proteome</keyword>
<evidence type="ECO:0000313" key="4">
    <source>
        <dbReference type="EMBL" id="BBK23843.1"/>
    </source>
</evidence>
<dbReference type="Pfam" id="PF02545">
    <property type="entry name" value="Maf"/>
    <property type="match status" value="1"/>
</dbReference>
<feature type="active site" description="Proton acceptor" evidence="3">
    <location>
        <position position="53"/>
    </location>
</feature>
<comment type="catalytic activity">
    <reaction evidence="3">
        <text>a 2'-deoxyribonucleoside 5'-triphosphate + H2O = a 2'-deoxyribonucleoside 5'-phosphate + diphosphate + H(+)</text>
        <dbReference type="Rhea" id="RHEA:44644"/>
        <dbReference type="ChEBI" id="CHEBI:15377"/>
        <dbReference type="ChEBI" id="CHEBI:15378"/>
        <dbReference type="ChEBI" id="CHEBI:33019"/>
        <dbReference type="ChEBI" id="CHEBI:61560"/>
        <dbReference type="ChEBI" id="CHEBI:65317"/>
        <dbReference type="EC" id="3.6.1.9"/>
    </reaction>
</comment>
<dbReference type="PANTHER" id="PTHR43213:SF5">
    <property type="entry name" value="BIFUNCTIONAL DTTP_UTP PYROPHOSPHATASE_METHYLTRANSFERASE PROTEIN-RELATED"/>
    <property type="match status" value="1"/>
</dbReference>
<keyword evidence="3" id="KW-0963">Cytoplasm</keyword>
<dbReference type="InterPro" id="IPR029001">
    <property type="entry name" value="ITPase-like_fam"/>
</dbReference>
<evidence type="ECO:0000256" key="2">
    <source>
        <dbReference type="ARBA" id="ARBA00022801"/>
    </source>
</evidence>
<keyword evidence="2 3" id="KW-0378">Hydrolase</keyword>
<reference evidence="5" key="1">
    <citation type="submission" date="2019-05" db="EMBL/GenBank/DDBJ databases">
        <title>Complete genome sequencing of Absiella argi strain JCM 30884.</title>
        <authorList>
            <person name="Sakamoto M."/>
            <person name="Murakami T."/>
            <person name="Mori H."/>
        </authorList>
    </citation>
    <scope>NUCLEOTIDE SEQUENCE [LARGE SCALE GENOMIC DNA]</scope>
    <source>
        <strain evidence="5">JCM 30884</strain>
    </source>
</reference>
<dbReference type="EMBL" id="AP019695">
    <property type="protein sequence ID" value="BBK23843.1"/>
    <property type="molecule type" value="Genomic_DNA"/>
</dbReference>
<evidence type="ECO:0000313" key="5">
    <source>
        <dbReference type="Proteomes" id="UP000464754"/>
    </source>
</evidence>
<dbReference type="AlphaFoldDB" id="A0A6N4TM65"/>
<comment type="catalytic activity">
    <reaction evidence="3">
        <text>a ribonucleoside 5'-triphosphate + H2O = a ribonucleoside 5'-phosphate + diphosphate + H(+)</text>
        <dbReference type="Rhea" id="RHEA:23996"/>
        <dbReference type="ChEBI" id="CHEBI:15377"/>
        <dbReference type="ChEBI" id="CHEBI:15378"/>
        <dbReference type="ChEBI" id="CHEBI:33019"/>
        <dbReference type="ChEBI" id="CHEBI:58043"/>
        <dbReference type="ChEBI" id="CHEBI:61557"/>
        <dbReference type="EC" id="3.6.1.9"/>
    </reaction>
</comment>
<name>A0A6N4TM65_9FIRM</name>
<evidence type="ECO:0000256" key="3">
    <source>
        <dbReference type="HAMAP-Rule" id="MF_00528"/>
    </source>
</evidence>
<dbReference type="NCBIfam" id="TIGR00172">
    <property type="entry name" value="maf"/>
    <property type="match status" value="1"/>
</dbReference>
<dbReference type="Proteomes" id="UP000464754">
    <property type="component" value="Chromosome"/>
</dbReference>
<dbReference type="CDD" id="cd00555">
    <property type="entry name" value="Maf"/>
    <property type="match status" value="1"/>
</dbReference>
<dbReference type="InterPro" id="IPR003697">
    <property type="entry name" value="Maf-like"/>
</dbReference>
<dbReference type="KEGG" id="aarg:Aargi30884_27460"/>
<organism evidence="4 5">
    <name type="scientific">Amedibacterium intestinale</name>
    <dbReference type="NCBI Taxonomy" id="2583452"/>
    <lineage>
        <taxon>Bacteria</taxon>
        <taxon>Bacillati</taxon>
        <taxon>Bacillota</taxon>
        <taxon>Erysipelotrichia</taxon>
        <taxon>Erysipelotrichales</taxon>
        <taxon>Erysipelotrichaceae</taxon>
        <taxon>Amedibacterium</taxon>
    </lineage>
</organism>
<dbReference type="EC" id="3.6.1.9" evidence="3"/>